<gene>
    <name evidence="3" type="ORF">MNBD_ALPHA03-977</name>
</gene>
<dbReference type="GO" id="GO:0003697">
    <property type="term" value="F:single-stranded DNA binding"/>
    <property type="evidence" value="ECO:0007669"/>
    <property type="project" value="InterPro"/>
</dbReference>
<feature type="compositionally biased region" description="Gly residues" evidence="2">
    <location>
        <begin position="115"/>
        <end position="128"/>
    </location>
</feature>
<evidence type="ECO:0000313" key="3">
    <source>
        <dbReference type="EMBL" id="VAX04574.1"/>
    </source>
</evidence>
<dbReference type="InterPro" id="IPR000424">
    <property type="entry name" value="Primosome_PriB/ssb"/>
</dbReference>
<evidence type="ECO:0000256" key="2">
    <source>
        <dbReference type="SAM" id="MobiDB-lite"/>
    </source>
</evidence>
<evidence type="ECO:0000256" key="1">
    <source>
        <dbReference type="ARBA" id="ARBA00023125"/>
    </source>
</evidence>
<dbReference type="GO" id="GO:0009295">
    <property type="term" value="C:nucleoid"/>
    <property type="evidence" value="ECO:0007669"/>
    <property type="project" value="TreeGrafter"/>
</dbReference>
<dbReference type="PANTHER" id="PTHR10302">
    <property type="entry name" value="SINGLE-STRANDED DNA-BINDING PROTEIN"/>
    <property type="match status" value="1"/>
</dbReference>
<dbReference type="Pfam" id="PF00436">
    <property type="entry name" value="SSB"/>
    <property type="match status" value="1"/>
</dbReference>
<dbReference type="CDD" id="cd04496">
    <property type="entry name" value="SSB_OBF"/>
    <property type="match status" value="1"/>
</dbReference>
<protein>
    <submittedName>
        <fullName evidence="3">Single-stranded DNA-binding protein</fullName>
    </submittedName>
</protein>
<proteinExistence type="inferred from homology"/>
<reference evidence="3" key="1">
    <citation type="submission" date="2018-06" db="EMBL/GenBank/DDBJ databases">
        <authorList>
            <person name="Zhirakovskaya E."/>
        </authorList>
    </citation>
    <scope>NUCLEOTIDE SEQUENCE</scope>
</reference>
<dbReference type="PROSITE" id="PS50935">
    <property type="entry name" value="SSB"/>
    <property type="match status" value="1"/>
</dbReference>
<feature type="compositionally biased region" description="Gly residues" evidence="2">
    <location>
        <begin position="136"/>
        <end position="146"/>
    </location>
</feature>
<name>A0A3B1AXM4_9ZZZZ</name>
<accession>A0A3B1AXM4</accession>
<dbReference type="Gene3D" id="2.40.50.140">
    <property type="entry name" value="Nucleic acid-binding proteins"/>
    <property type="match status" value="1"/>
</dbReference>
<dbReference type="PIRSF" id="PIRSF002070">
    <property type="entry name" value="SSB"/>
    <property type="match status" value="1"/>
</dbReference>
<feature type="region of interest" description="Disordered" evidence="2">
    <location>
        <begin position="114"/>
        <end position="158"/>
    </location>
</feature>
<dbReference type="SUPFAM" id="SSF50249">
    <property type="entry name" value="Nucleic acid-binding proteins"/>
    <property type="match status" value="1"/>
</dbReference>
<dbReference type="AlphaFoldDB" id="A0A3B1AXM4"/>
<dbReference type="InterPro" id="IPR011344">
    <property type="entry name" value="ssDNA-bd"/>
</dbReference>
<dbReference type="NCBIfam" id="TIGR00621">
    <property type="entry name" value="ssb"/>
    <property type="match status" value="1"/>
</dbReference>
<dbReference type="GO" id="GO:0006260">
    <property type="term" value="P:DNA replication"/>
    <property type="evidence" value="ECO:0007669"/>
    <property type="project" value="InterPro"/>
</dbReference>
<dbReference type="PANTHER" id="PTHR10302:SF27">
    <property type="entry name" value="SINGLE-STRANDED DNA-BINDING PROTEIN"/>
    <property type="match status" value="1"/>
</dbReference>
<sequence>MAGSVNKVILVGNLGKDPEVRHTQDGKPVVTLSLATSDTWKDRNTGERKERTEWHRVVIFNENLCKVAEQYLRKGSTLYIEGALQTRKWTDQAGVEKYTTEVVLQRFRGELTMLGGRGDGGGSSGGGSYDQSSSGGDKGSFGGSSGSGSSDLDDEIPF</sequence>
<organism evidence="3">
    <name type="scientific">hydrothermal vent metagenome</name>
    <dbReference type="NCBI Taxonomy" id="652676"/>
    <lineage>
        <taxon>unclassified sequences</taxon>
        <taxon>metagenomes</taxon>
        <taxon>ecological metagenomes</taxon>
    </lineage>
</organism>
<keyword evidence="1 3" id="KW-0238">DNA-binding</keyword>
<dbReference type="InterPro" id="IPR012340">
    <property type="entry name" value="NA-bd_OB-fold"/>
</dbReference>
<dbReference type="EMBL" id="UOFW01000098">
    <property type="protein sequence ID" value="VAX04574.1"/>
    <property type="molecule type" value="Genomic_DNA"/>
</dbReference>
<dbReference type="HAMAP" id="MF_00984">
    <property type="entry name" value="SSB"/>
    <property type="match status" value="1"/>
</dbReference>